<evidence type="ECO:0000256" key="1">
    <source>
        <dbReference type="ARBA" id="ARBA00001933"/>
    </source>
</evidence>
<dbReference type="Pfam" id="PF02784">
    <property type="entry name" value="Orn_Arg_deC_N"/>
    <property type="match status" value="1"/>
</dbReference>
<keyword evidence="3" id="KW-0456">Lyase</keyword>
<dbReference type="EMBL" id="CP020465">
    <property type="protein sequence ID" value="ASP48587.1"/>
    <property type="molecule type" value="Genomic_DNA"/>
</dbReference>
<evidence type="ECO:0000259" key="7">
    <source>
        <dbReference type="Pfam" id="PF02784"/>
    </source>
</evidence>
<keyword evidence="9" id="KW-1185">Reference proteome</keyword>
<keyword evidence="2 4" id="KW-0663">Pyridoxal phosphate</keyword>
<dbReference type="SUPFAM" id="SSF51419">
    <property type="entry name" value="PLP-binding barrel"/>
    <property type="match status" value="1"/>
</dbReference>
<evidence type="ECO:0000313" key="9">
    <source>
        <dbReference type="Proteomes" id="UP000202259"/>
    </source>
</evidence>
<dbReference type="InterPro" id="IPR022644">
    <property type="entry name" value="De-COase2_N"/>
</dbReference>
<evidence type="ECO:0000256" key="2">
    <source>
        <dbReference type="ARBA" id="ARBA00022898"/>
    </source>
</evidence>
<dbReference type="InterPro" id="IPR000183">
    <property type="entry name" value="Orn/DAP/Arg_de-COase"/>
</dbReference>
<dbReference type="InterPro" id="IPR029066">
    <property type="entry name" value="PLP-binding_barrel"/>
</dbReference>
<reference evidence="8 9" key="1">
    <citation type="submission" date="2017-08" db="EMBL/GenBank/DDBJ databases">
        <title>Complete genome of Colwellia sp. NB097-1, a psychrophile bacterium ioslated from Bering Sea.</title>
        <authorList>
            <person name="Chen X."/>
        </authorList>
    </citation>
    <scope>NUCLEOTIDE SEQUENCE [LARGE SCALE GENOMIC DNA]</scope>
    <source>
        <strain evidence="8 9">NB097-1</strain>
    </source>
</reference>
<dbReference type="SUPFAM" id="SSF50621">
    <property type="entry name" value="Alanine racemase C-terminal domain-like"/>
    <property type="match status" value="1"/>
</dbReference>
<name>A0A222G9P9_9GAMM</name>
<feature type="active site" description="Proton donor" evidence="4">
    <location>
        <position position="352"/>
    </location>
</feature>
<dbReference type="InterPro" id="IPR002986">
    <property type="entry name" value="DAP_deCOOHase_LysA"/>
</dbReference>
<dbReference type="GO" id="GO:0009089">
    <property type="term" value="P:lysine biosynthetic process via diaminopimelate"/>
    <property type="evidence" value="ECO:0007669"/>
    <property type="project" value="InterPro"/>
</dbReference>
<dbReference type="InterPro" id="IPR022643">
    <property type="entry name" value="De-COase2_C"/>
</dbReference>
<evidence type="ECO:0000313" key="8">
    <source>
        <dbReference type="EMBL" id="ASP48587.1"/>
    </source>
</evidence>
<dbReference type="Proteomes" id="UP000202259">
    <property type="component" value="Chromosome"/>
</dbReference>
<evidence type="ECO:0000256" key="5">
    <source>
        <dbReference type="RuleBase" id="RU003737"/>
    </source>
</evidence>
<dbReference type="GO" id="GO:0008836">
    <property type="term" value="F:diaminopimelate decarboxylase activity"/>
    <property type="evidence" value="ECO:0007669"/>
    <property type="project" value="InterPro"/>
</dbReference>
<protein>
    <submittedName>
        <fullName evidence="8">Diaminopimelate decarboxylase</fullName>
    </submittedName>
</protein>
<evidence type="ECO:0000256" key="3">
    <source>
        <dbReference type="ARBA" id="ARBA00023239"/>
    </source>
</evidence>
<dbReference type="PANTHER" id="PTHR43727">
    <property type="entry name" value="DIAMINOPIMELATE DECARBOXYLASE"/>
    <property type="match status" value="1"/>
</dbReference>
<dbReference type="InterPro" id="IPR022653">
    <property type="entry name" value="De-COase2_pyr-phos_BS"/>
</dbReference>
<dbReference type="RefSeq" id="WP_081152065.1">
    <property type="nucleotide sequence ID" value="NZ_CP020465.1"/>
</dbReference>
<gene>
    <name evidence="8" type="ORF">B5D82_12890</name>
</gene>
<evidence type="ECO:0000256" key="4">
    <source>
        <dbReference type="PIRSR" id="PIRSR600183-50"/>
    </source>
</evidence>
<dbReference type="PROSITE" id="PS00878">
    <property type="entry name" value="ODR_DC_2_1"/>
    <property type="match status" value="1"/>
</dbReference>
<comment type="similarity">
    <text evidence="5">Belongs to the Orn/Lys/Arg decarboxylase class-II family.</text>
</comment>
<dbReference type="Gene3D" id="3.20.20.10">
    <property type="entry name" value="Alanine racemase"/>
    <property type="match status" value="1"/>
</dbReference>
<dbReference type="KEGG" id="cber:B5D82_12890"/>
<evidence type="ECO:0000259" key="6">
    <source>
        <dbReference type="Pfam" id="PF00278"/>
    </source>
</evidence>
<dbReference type="PRINTS" id="PR01179">
    <property type="entry name" value="ODADCRBXLASE"/>
</dbReference>
<feature type="modified residue" description="N6-(pyridoxal phosphate)lysine" evidence="4">
    <location>
        <position position="54"/>
    </location>
</feature>
<feature type="domain" description="Orn/DAP/Arg decarboxylase 2 C-terminal" evidence="6">
    <location>
        <begin position="282"/>
        <end position="379"/>
    </location>
</feature>
<proteinExistence type="inferred from homology"/>
<feature type="domain" description="Orn/DAP/Arg decarboxylase 2 N-terminal" evidence="7">
    <location>
        <begin position="30"/>
        <end position="281"/>
    </location>
</feature>
<sequence>MTRKQKIIQCAINTNIIDDNLTAIGIMDLDRLKQTVKDAYDAFPENFYHTFAVKANALVSVLKSLREYGMGAEVASPGELLIALKAGYSHDSIIFDSPAKTMADLRTCIKYGISLNIDNLQELARIDALMLEFPETKSVIGFRVNPQIGSGKISSTSTATATSKFGYALADGNNKQKLIEIYKARPWLKSIHTHTGSQGCELTLMASGVYSITALAEEINSYIGHQQVVRLDIGGGLPVNFISEEVSPTFKEYADVLSEKVPLLFTNKYQVKTEFGRAIAAKNGVIVTRVEYTKNSGGRHIATTHAGAQILTRTAFLPKSWPLRVTGFLPCGEEKTSIQSEVIPTDVAGPCCFAGDLICVDQQLPKLEANDYVMVHDTGGYYFSNHFDYNSLPRIGVYAVSGDDDALIIKCIRKADTVEDVLAKMEYRE</sequence>
<dbReference type="Gene3D" id="2.40.37.10">
    <property type="entry name" value="Lyase, Ornithine Decarboxylase, Chain A, domain 1"/>
    <property type="match status" value="1"/>
</dbReference>
<organism evidence="8 9">
    <name type="scientific">Cognaticolwellia beringensis</name>
    <dbReference type="NCBI Taxonomy" id="1967665"/>
    <lineage>
        <taxon>Bacteria</taxon>
        <taxon>Pseudomonadati</taxon>
        <taxon>Pseudomonadota</taxon>
        <taxon>Gammaproteobacteria</taxon>
        <taxon>Alteromonadales</taxon>
        <taxon>Colwelliaceae</taxon>
        <taxon>Cognaticolwellia</taxon>
    </lineage>
</organism>
<comment type="cofactor">
    <cofactor evidence="1 4">
        <name>pyridoxal 5'-phosphate</name>
        <dbReference type="ChEBI" id="CHEBI:597326"/>
    </cofactor>
</comment>
<dbReference type="AlphaFoldDB" id="A0A222G9P9"/>
<dbReference type="Pfam" id="PF00278">
    <property type="entry name" value="Orn_DAP_Arg_deC"/>
    <property type="match status" value="1"/>
</dbReference>
<dbReference type="InterPro" id="IPR009006">
    <property type="entry name" value="Ala_racemase/Decarboxylase_C"/>
</dbReference>
<accession>A0A222G9P9</accession>
<dbReference type="OrthoDB" id="9802147at2"/>
<dbReference type="PRINTS" id="PR01181">
    <property type="entry name" value="DAPDCRBXLASE"/>
</dbReference>
<dbReference type="PANTHER" id="PTHR43727:SF3">
    <property type="entry name" value="GROUP IV DECARBOXYLASE"/>
    <property type="match status" value="1"/>
</dbReference>